<accession>A0A0E9NGZ4</accession>
<proteinExistence type="predicted"/>
<reference evidence="1 2" key="1">
    <citation type="journal article" date="2011" name="J. Gen. Appl. Microbiol.">
        <title>Draft genome sequencing of the enigmatic yeast Saitoella complicata.</title>
        <authorList>
            <person name="Nishida H."/>
            <person name="Hamamoto M."/>
            <person name="Sugiyama J."/>
        </authorList>
    </citation>
    <scope>NUCLEOTIDE SEQUENCE [LARGE SCALE GENOMIC DNA]</scope>
    <source>
        <strain evidence="1 2">NRRL Y-17804</strain>
    </source>
</reference>
<dbReference type="AlphaFoldDB" id="A0A0E9NGZ4"/>
<reference evidence="1 2" key="3">
    <citation type="journal article" date="2015" name="Genome Announc.">
        <title>Draft Genome Sequence of the Archiascomycetous Yeast Saitoella complicata.</title>
        <authorList>
            <person name="Yamauchi K."/>
            <person name="Kondo S."/>
            <person name="Hamamoto M."/>
            <person name="Takahashi Y."/>
            <person name="Ogura Y."/>
            <person name="Hayashi T."/>
            <person name="Nishida H."/>
        </authorList>
    </citation>
    <scope>NUCLEOTIDE SEQUENCE [LARGE SCALE GENOMIC DNA]</scope>
    <source>
        <strain evidence="1 2">NRRL Y-17804</strain>
    </source>
</reference>
<organism evidence="1 2">
    <name type="scientific">Saitoella complicata (strain BCRC 22490 / CBS 7301 / JCM 7358 / NBRC 10748 / NRRL Y-17804)</name>
    <dbReference type="NCBI Taxonomy" id="698492"/>
    <lineage>
        <taxon>Eukaryota</taxon>
        <taxon>Fungi</taxon>
        <taxon>Dikarya</taxon>
        <taxon>Ascomycota</taxon>
        <taxon>Taphrinomycotina</taxon>
        <taxon>Taphrinomycotina incertae sedis</taxon>
        <taxon>Saitoella</taxon>
    </lineage>
</organism>
<reference evidence="1 2" key="2">
    <citation type="journal article" date="2014" name="J. Gen. Appl. Microbiol.">
        <title>The early diverging ascomycetous budding yeast Saitoella complicata has three histone deacetylases belonging to the Clr6, Hos2, and Rpd3 lineages.</title>
        <authorList>
            <person name="Nishida H."/>
            <person name="Matsumoto T."/>
            <person name="Kondo S."/>
            <person name="Hamamoto M."/>
            <person name="Yoshikawa H."/>
        </authorList>
    </citation>
    <scope>NUCLEOTIDE SEQUENCE [LARGE SCALE GENOMIC DNA]</scope>
    <source>
        <strain evidence="1 2">NRRL Y-17804</strain>
    </source>
</reference>
<name>A0A0E9NGZ4_SAICN</name>
<evidence type="ECO:0000313" key="2">
    <source>
        <dbReference type="Proteomes" id="UP000033140"/>
    </source>
</evidence>
<protein>
    <submittedName>
        <fullName evidence="1">Uncharacterized protein</fullName>
    </submittedName>
</protein>
<comment type="caution">
    <text evidence="1">The sequence shown here is derived from an EMBL/GenBank/DDBJ whole genome shotgun (WGS) entry which is preliminary data.</text>
</comment>
<sequence length="73" mass="7891">MDILDFPGKAHYCSGRTRYVVDFSYCLCPGGYSQPLFCASSPCYAIIISTRTCHPTDIIALLTPSPASNPSQA</sequence>
<dbReference type="Proteomes" id="UP000033140">
    <property type="component" value="Unassembled WGS sequence"/>
</dbReference>
<gene>
    <name evidence="1" type="ORF">G7K_3272-t1</name>
</gene>
<dbReference type="EMBL" id="BACD03000020">
    <property type="protein sequence ID" value="GAO49114.1"/>
    <property type="molecule type" value="Genomic_DNA"/>
</dbReference>
<keyword evidence="2" id="KW-1185">Reference proteome</keyword>
<evidence type="ECO:0000313" key="1">
    <source>
        <dbReference type="EMBL" id="GAO49114.1"/>
    </source>
</evidence>